<evidence type="ECO:0000256" key="1">
    <source>
        <dbReference type="SAM" id="MobiDB-lite"/>
    </source>
</evidence>
<keyword evidence="2" id="KW-0812">Transmembrane</keyword>
<dbReference type="VEuPathDB" id="FungiDB:BO71DRAFT_395054"/>
<accession>A0A319ECY1</accession>
<dbReference type="OrthoDB" id="5367275at2759"/>
<feature type="transmembrane region" description="Helical" evidence="2">
    <location>
        <begin position="12"/>
        <end position="32"/>
    </location>
</feature>
<dbReference type="STRING" id="1448320.A0A319ECY1"/>
<reference evidence="3 4" key="1">
    <citation type="submission" date="2018-02" db="EMBL/GenBank/DDBJ databases">
        <title>The genomes of Aspergillus section Nigri reveals drivers in fungal speciation.</title>
        <authorList>
            <consortium name="DOE Joint Genome Institute"/>
            <person name="Vesth T.C."/>
            <person name="Nybo J."/>
            <person name="Theobald S."/>
            <person name="Brandl J."/>
            <person name="Frisvad J.C."/>
            <person name="Nielsen K.F."/>
            <person name="Lyhne E.K."/>
            <person name="Kogle M.E."/>
            <person name="Kuo A."/>
            <person name="Riley R."/>
            <person name="Clum A."/>
            <person name="Nolan M."/>
            <person name="Lipzen A."/>
            <person name="Salamov A."/>
            <person name="Henrissat B."/>
            <person name="Wiebenga A."/>
            <person name="De vries R.P."/>
            <person name="Grigoriev I.V."/>
            <person name="Mortensen U.H."/>
            <person name="Andersen M.R."/>
            <person name="Baker S.E."/>
        </authorList>
    </citation>
    <scope>NUCLEOTIDE SEQUENCE [LARGE SCALE GENOMIC DNA]</scope>
    <source>
        <strain evidence="3 4">CBS 707.79</strain>
    </source>
</reference>
<evidence type="ECO:0008006" key="5">
    <source>
        <dbReference type="Google" id="ProtNLM"/>
    </source>
</evidence>
<keyword evidence="2" id="KW-1133">Transmembrane helix</keyword>
<dbReference type="EMBL" id="KZ825809">
    <property type="protein sequence ID" value="PYH98678.1"/>
    <property type="molecule type" value="Genomic_DNA"/>
</dbReference>
<feature type="region of interest" description="Disordered" evidence="1">
    <location>
        <begin position="42"/>
        <end position="76"/>
    </location>
</feature>
<keyword evidence="4" id="KW-1185">Reference proteome</keyword>
<evidence type="ECO:0000313" key="4">
    <source>
        <dbReference type="Proteomes" id="UP000247810"/>
    </source>
</evidence>
<protein>
    <recommendedName>
        <fullName evidence="5">Glycosyltransferase family 8 protein</fullName>
    </recommendedName>
</protein>
<keyword evidence="2" id="KW-0472">Membrane</keyword>
<dbReference type="AlphaFoldDB" id="A0A319ECY1"/>
<dbReference type="Proteomes" id="UP000247810">
    <property type="component" value="Unassembled WGS sequence"/>
</dbReference>
<name>A0A319ECY1_9EURO</name>
<sequence length="355" mass="39062">MVLLTSSTVSVIISTSVICTFTFLLFLSGYVLQQQSVRSIQHAIRPPPPPDPVVGHGMGDPSGNDGDPELGLLSNGVTDKQHKRDNVYSPPGNFAYLQLLSTPDPSNICSAILFFKHLAANGTAVQDRLFMYPREWDLMPTKELTEPVSTALSLLRTASLEYGIWLLPIDMMLATSEGYALTDTKLLRLGQIQFMQYDSVLYIQTPGLLLDTGKLDAMLFSRPLPLRHDKNRPDSFNNEAWIPVPLRAERDAALPPVYLITVNSVENGHIEARGHIPNTAVPGFGSLVTGPGGVLSPTADGFNPDDQPGYVYFEKDDDGHVQWAENPLFGSWRVGQNEVCEGLDLDDAVHDRYDL</sequence>
<proteinExistence type="predicted"/>
<evidence type="ECO:0000256" key="2">
    <source>
        <dbReference type="SAM" id="Phobius"/>
    </source>
</evidence>
<evidence type="ECO:0000313" key="3">
    <source>
        <dbReference type="EMBL" id="PYH98678.1"/>
    </source>
</evidence>
<organism evidence="3 4">
    <name type="scientific">Aspergillus ellipticus CBS 707.79</name>
    <dbReference type="NCBI Taxonomy" id="1448320"/>
    <lineage>
        <taxon>Eukaryota</taxon>
        <taxon>Fungi</taxon>
        <taxon>Dikarya</taxon>
        <taxon>Ascomycota</taxon>
        <taxon>Pezizomycotina</taxon>
        <taxon>Eurotiomycetes</taxon>
        <taxon>Eurotiomycetidae</taxon>
        <taxon>Eurotiales</taxon>
        <taxon>Aspergillaceae</taxon>
        <taxon>Aspergillus</taxon>
        <taxon>Aspergillus subgen. Circumdati</taxon>
    </lineage>
</organism>
<gene>
    <name evidence="3" type="ORF">BO71DRAFT_395054</name>
</gene>